<dbReference type="GeneID" id="42980709"/>
<dbReference type="OrthoDB" id="9810755at2"/>
<dbReference type="Proteomes" id="UP000078582">
    <property type="component" value="Chromosome"/>
</dbReference>
<evidence type="ECO:0000313" key="2">
    <source>
        <dbReference type="EMBL" id="ANK61360.1"/>
    </source>
</evidence>
<dbReference type="Gene3D" id="3.40.50.720">
    <property type="entry name" value="NAD(P)-binding Rossmann-like Domain"/>
    <property type="match status" value="1"/>
</dbReference>
<dbReference type="InterPro" id="IPR028939">
    <property type="entry name" value="P5C_Rdtase_cat_N"/>
</dbReference>
<reference evidence="2 3" key="1">
    <citation type="submission" date="2016-03" db="EMBL/GenBank/DDBJ databases">
        <title>Pediococcus and Lactobacillus from brewery environment - whole genome sequencing and assembly.</title>
        <authorList>
            <person name="Behr J."/>
            <person name="Geissler A.J."/>
            <person name="Vogel R.F."/>
        </authorList>
    </citation>
    <scope>NUCLEOTIDE SEQUENCE [LARGE SCALE GENOMIC DNA]</scope>
    <source>
        <strain evidence="2 3">TMW 1.1989</strain>
    </source>
</reference>
<evidence type="ECO:0000256" key="1">
    <source>
        <dbReference type="ARBA" id="ARBA00023002"/>
    </source>
</evidence>
<dbReference type="GO" id="GO:0008823">
    <property type="term" value="F:cupric reductase (NADH) activity"/>
    <property type="evidence" value="ECO:0007669"/>
    <property type="project" value="TreeGrafter"/>
</dbReference>
<organism evidence="2 3">
    <name type="scientific">Loigolactobacillus backii</name>
    <dbReference type="NCBI Taxonomy" id="375175"/>
    <lineage>
        <taxon>Bacteria</taxon>
        <taxon>Bacillati</taxon>
        <taxon>Bacillota</taxon>
        <taxon>Bacilli</taxon>
        <taxon>Lactobacillales</taxon>
        <taxon>Lactobacillaceae</taxon>
        <taxon>Loigolactobacillus</taxon>
    </lineage>
</organism>
<dbReference type="Pfam" id="PF03807">
    <property type="entry name" value="F420_oxidored"/>
    <property type="match status" value="1"/>
</dbReference>
<name>A0A192GZ46_9LACO</name>
<dbReference type="InterPro" id="IPR036291">
    <property type="entry name" value="NAD(P)-bd_dom_sf"/>
</dbReference>
<accession>A0A192GZ46</accession>
<proteinExistence type="predicted"/>
<keyword evidence="1" id="KW-0560">Oxidoreductase</keyword>
<dbReference type="SUPFAM" id="SSF51735">
    <property type="entry name" value="NAD(P)-binding Rossmann-fold domains"/>
    <property type="match status" value="1"/>
</dbReference>
<dbReference type="PANTHER" id="PTHR14239:SF0">
    <property type="entry name" value="F420-DEPENDENT NADP REDUCTASE"/>
    <property type="match status" value="1"/>
</dbReference>
<dbReference type="GO" id="GO:0052851">
    <property type="term" value="F:ferric-chelate reductase (NADPH) activity"/>
    <property type="evidence" value="ECO:0007669"/>
    <property type="project" value="TreeGrafter"/>
</dbReference>
<dbReference type="PANTHER" id="PTHR14239">
    <property type="entry name" value="DUDULIN-RELATED"/>
    <property type="match status" value="1"/>
</dbReference>
<dbReference type="RefSeq" id="WP_068279963.1">
    <property type="nucleotide sequence ID" value="NZ_CP014873.1"/>
</dbReference>
<protein>
    <submittedName>
        <fullName evidence="2">Uncharacterized protein</fullName>
    </submittedName>
</protein>
<dbReference type="EMBL" id="CP014873">
    <property type="protein sequence ID" value="ANK61360.1"/>
    <property type="molecule type" value="Genomic_DNA"/>
</dbReference>
<dbReference type="InterPro" id="IPR051267">
    <property type="entry name" value="STEAP_metalloreductase"/>
</dbReference>
<sequence length="191" mass="20224">MKIGILGASGQVGTALKENLTTNGYTPLLGSRKATADYQTNADVAKAADLLILAVPGQTVLDLAKQLKADLKGKILVDVTNAITSDFSGPKTFAGKSQTQLLQETLPDTAVVKGFNQTGSANMIKPEGSVQFFAGDDQAAVKQVTDLAKQMGFAPQALSLQDSPLLDSLGFLWIKAAIQLNKQPNLKFYLK</sequence>
<dbReference type="GO" id="GO:0005886">
    <property type="term" value="C:plasma membrane"/>
    <property type="evidence" value="ECO:0007669"/>
    <property type="project" value="TreeGrafter"/>
</dbReference>
<dbReference type="AlphaFoldDB" id="A0A192GZ46"/>
<dbReference type="GO" id="GO:0015677">
    <property type="term" value="P:copper ion import"/>
    <property type="evidence" value="ECO:0007669"/>
    <property type="project" value="TreeGrafter"/>
</dbReference>
<gene>
    <name evidence="2" type="ORF">AYR53_00470</name>
</gene>
<evidence type="ECO:0000313" key="3">
    <source>
        <dbReference type="Proteomes" id="UP000078582"/>
    </source>
</evidence>
<keyword evidence="3" id="KW-1185">Reference proteome</keyword>